<keyword evidence="2" id="KW-0722">Serine protease inhibitor</keyword>
<feature type="domain" description="Kazal-like" evidence="5">
    <location>
        <begin position="117"/>
        <end position="180"/>
    </location>
</feature>
<dbReference type="Proteomes" id="UP000747542">
    <property type="component" value="Unassembled WGS sequence"/>
</dbReference>
<name>A0A8J5MK27_HOMAM</name>
<dbReference type="PROSITE" id="PS51465">
    <property type="entry name" value="KAZAL_2"/>
    <property type="match status" value="3"/>
</dbReference>
<accession>A0A8J5MK27</accession>
<dbReference type="PANTHER" id="PTHR10913">
    <property type="entry name" value="FOLLISTATIN-RELATED"/>
    <property type="match status" value="1"/>
</dbReference>
<dbReference type="InterPro" id="IPR050653">
    <property type="entry name" value="Prot_Inhib_GrowthFact_Antg"/>
</dbReference>
<dbReference type="PANTHER" id="PTHR10913:SF45">
    <property type="entry name" value="FOLLISTATIN, ISOFORM A-RELATED"/>
    <property type="match status" value="1"/>
</dbReference>
<comment type="caution">
    <text evidence="6">The sequence shown here is derived from an EMBL/GenBank/DDBJ whole genome shotgun (WGS) entry which is preliminary data.</text>
</comment>
<evidence type="ECO:0000313" key="7">
    <source>
        <dbReference type="Proteomes" id="UP000747542"/>
    </source>
</evidence>
<evidence type="ECO:0000256" key="2">
    <source>
        <dbReference type="ARBA" id="ARBA00022900"/>
    </source>
</evidence>
<dbReference type="EMBL" id="JAHLQT010045270">
    <property type="protein sequence ID" value="KAG7154100.1"/>
    <property type="molecule type" value="Genomic_DNA"/>
</dbReference>
<evidence type="ECO:0000256" key="1">
    <source>
        <dbReference type="ARBA" id="ARBA00022690"/>
    </source>
</evidence>
<dbReference type="Pfam" id="PF07648">
    <property type="entry name" value="Kazal_2"/>
    <property type="match status" value="3"/>
</dbReference>
<evidence type="ECO:0000313" key="6">
    <source>
        <dbReference type="EMBL" id="KAG7154100.1"/>
    </source>
</evidence>
<keyword evidence="4" id="KW-0732">Signal</keyword>
<sequence>MKFAILLLLSTALLASSQDDCDDGCTDEWNPVCGTDGLTYSNLCYLELADCLSDADIKIDHQGECDDCQFGCYEVWDPVCGSDNITYSNPCELHRADCLSSDQIIEDYTGECQPVLHNLVPHCNDSVLDKDCSTNFFAPVCELSGTTYRTVCDLCQAEIIAQMNGENIIYVINHLGPCHD</sequence>
<protein>
    <submittedName>
        <fullName evidence="6">Four-domain proteases inhibitor-like 4</fullName>
    </submittedName>
</protein>
<feature type="domain" description="Kazal-like" evidence="5">
    <location>
        <begin position="15"/>
        <end position="67"/>
    </location>
</feature>
<dbReference type="AlphaFoldDB" id="A0A8J5MK27"/>
<gene>
    <name evidence="6" type="primary">Mcpi-L4</name>
    <name evidence="6" type="ORF">Hamer_G020397</name>
</gene>
<feature type="domain" description="Kazal-like" evidence="5">
    <location>
        <begin position="68"/>
        <end position="114"/>
    </location>
</feature>
<feature type="signal peptide" evidence="4">
    <location>
        <begin position="1"/>
        <end position="17"/>
    </location>
</feature>
<keyword evidence="3" id="KW-1015">Disulfide bond</keyword>
<dbReference type="SMART" id="SM00280">
    <property type="entry name" value="KAZAL"/>
    <property type="match status" value="3"/>
</dbReference>
<organism evidence="6 7">
    <name type="scientific">Homarus americanus</name>
    <name type="common">American lobster</name>
    <dbReference type="NCBI Taxonomy" id="6706"/>
    <lineage>
        <taxon>Eukaryota</taxon>
        <taxon>Metazoa</taxon>
        <taxon>Ecdysozoa</taxon>
        <taxon>Arthropoda</taxon>
        <taxon>Crustacea</taxon>
        <taxon>Multicrustacea</taxon>
        <taxon>Malacostraca</taxon>
        <taxon>Eumalacostraca</taxon>
        <taxon>Eucarida</taxon>
        <taxon>Decapoda</taxon>
        <taxon>Pleocyemata</taxon>
        <taxon>Astacidea</taxon>
        <taxon>Nephropoidea</taxon>
        <taxon>Nephropidae</taxon>
        <taxon>Homarus</taxon>
    </lineage>
</organism>
<reference evidence="6" key="1">
    <citation type="journal article" date="2021" name="Sci. Adv.">
        <title>The American lobster genome reveals insights on longevity, neural, and immune adaptations.</title>
        <authorList>
            <person name="Polinski J.M."/>
            <person name="Zimin A.V."/>
            <person name="Clark K.F."/>
            <person name="Kohn A.B."/>
            <person name="Sadowski N."/>
            <person name="Timp W."/>
            <person name="Ptitsyn A."/>
            <person name="Khanna P."/>
            <person name="Romanova D.Y."/>
            <person name="Williams P."/>
            <person name="Greenwood S.J."/>
            <person name="Moroz L.L."/>
            <person name="Walt D.R."/>
            <person name="Bodnar A.G."/>
        </authorList>
    </citation>
    <scope>NUCLEOTIDE SEQUENCE</scope>
    <source>
        <strain evidence="6">GMGI-L3</strain>
    </source>
</reference>
<keyword evidence="1" id="KW-0646">Protease inhibitor</keyword>
<evidence type="ECO:0000256" key="4">
    <source>
        <dbReference type="SAM" id="SignalP"/>
    </source>
</evidence>
<feature type="chain" id="PRO_5035220682" evidence="4">
    <location>
        <begin position="18"/>
        <end position="180"/>
    </location>
</feature>
<dbReference type="GO" id="GO:0005576">
    <property type="term" value="C:extracellular region"/>
    <property type="evidence" value="ECO:0007669"/>
    <property type="project" value="TreeGrafter"/>
</dbReference>
<evidence type="ECO:0000259" key="5">
    <source>
        <dbReference type="PROSITE" id="PS51465"/>
    </source>
</evidence>
<keyword evidence="7" id="KW-1185">Reference proteome</keyword>
<proteinExistence type="predicted"/>
<dbReference type="InterPro" id="IPR002350">
    <property type="entry name" value="Kazal_dom"/>
</dbReference>
<dbReference type="OrthoDB" id="126772at2759"/>
<dbReference type="CDD" id="cd00104">
    <property type="entry name" value="KAZAL_FS"/>
    <property type="match status" value="2"/>
</dbReference>
<evidence type="ECO:0000256" key="3">
    <source>
        <dbReference type="ARBA" id="ARBA00023157"/>
    </source>
</evidence>